<dbReference type="InterPro" id="IPR018821">
    <property type="entry name" value="DUF294_put_nucleoTrafse_sb-bd"/>
</dbReference>
<dbReference type="InterPro" id="IPR043519">
    <property type="entry name" value="NT_sf"/>
</dbReference>
<dbReference type="PATRIC" id="fig|1123069.3.peg.2740"/>
<dbReference type="InterPro" id="IPR005105">
    <property type="entry name" value="GlnD_Uridyltrans_N"/>
</dbReference>
<dbReference type="STRING" id="1123069.ruthe_02763"/>
<dbReference type="InterPro" id="IPR000644">
    <property type="entry name" value="CBS_dom"/>
</dbReference>
<evidence type="ECO:0000259" key="3">
    <source>
        <dbReference type="PROSITE" id="PS51371"/>
    </source>
</evidence>
<dbReference type="PANTHER" id="PTHR43080:SF2">
    <property type="entry name" value="CBS DOMAIN-CONTAINING PROTEIN"/>
    <property type="match status" value="1"/>
</dbReference>
<dbReference type="CDD" id="cd05401">
    <property type="entry name" value="NT_GlnE_GlnD_like"/>
    <property type="match status" value="1"/>
</dbReference>
<dbReference type="Pfam" id="PF10335">
    <property type="entry name" value="DUF294_C"/>
    <property type="match status" value="1"/>
</dbReference>
<feature type="domain" description="CBS" evidence="3">
    <location>
        <begin position="35"/>
        <end position="91"/>
    </location>
</feature>
<dbReference type="SUPFAM" id="SSF54631">
    <property type="entry name" value="CBS-domain pair"/>
    <property type="match status" value="1"/>
</dbReference>
<accession>S9QP07</accession>
<keyword evidence="1 2" id="KW-0129">CBS domain</keyword>
<dbReference type="PROSITE" id="PS51371">
    <property type="entry name" value="CBS"/>
    <property type="match status" value="1"/>
</dbReference>
<dbReference type="HOGENOM" id="CLU_027866_1_0_5"/>
<dbReference type="GO" id="GO:0008773">
    <property type="term" value="F:[protein-PII] uridylyltransferase activity"/>
    <property type="evidence" value="ECO:0007669"/>
    <property type="project" value="InterPro"/>
</dbReference>
<dbReference type="InterPro" id="IPR046342">
    <property type="entry name" value="CBS_dom_sf"/>
</dbReference>
<evidence type="ECO:0000256" key="2">
    <source>
        <dbReference type="PROSITE-ProRule" id="PRU00703"/>
    </source>
</evidence>
<dbReference type="Pfam" id="PF03445">
    <property type="entry name" value="DUF294"/>
    <property type="match status" value="1"/>
</dbReference>
<dbReference type="AlphaFoldDB" id="S9QP07"/>
<sequence length="429" mass="46571">MAEEGRLLGIVTLRDLARRVLAGGLDPQGPVALAMTPDPVTLPPDAIGSDVLHLMVERGIGHLPILGPKGLEGIVTRTDLTRFHAESSADLEGDAARAPDAEALAAVTARLPAMLARLAGAGDRHDVVTRLLTDVADAVTRRLLVLARAELGPPPVPFLWLACGSQGRREQTGISDQDNCLIIDDAAQPDHEAYFAALARFVCTGLDRCGYVFCPGGMMATNPRWRQPLRVWRRYFRTWIERPDPEAQMLASVMFDLRPIGGELSLHEGLQAETLEAASRNSIFVAHMVANALKHSPPLGLLRGLVTLRTGEHRNTIDMKLSGVIPVVDLGRVYALQGRIATVNTRARLAAAMAAGVISEAGGRDLIDAYDTIADARLAHQARQLREGTRPDNFLDPATLSEFERNHLREAFLIVRRMQGAVAQGRRLP</sequence>
<dbReference type="PANTHER" id="PTHR43080">
    <property type="entry name" value="CBS DOMAIN-CONTAINING PROTEIN CBSX3, MITOCHONDRIAL"/>
    <property type="match status" value="1"/>
</dbReference>
<dbReference type="SUPFAM" id="SSF81301">
    <property type="entry name" value="Nucleotidyltransferase"/>
    <property type="match status" value="1"/>
</dbReference>
<dbReference type="Gene3D" id="3.10.580.10">
    <property type="entry name" value="CBS-domain"/>
    <property type="match status" value="1"/>
</dbReference>
<proteinExistence type="predicted"/>
<name>S9QP07_9RHOB</name>
<comment type="caution">
    <text evidence="4">The sequence shown here is derived from an EMBL/GenBank/DDBJ whole genome shotgun (WGS) entry which is preliminary data.</text>
</comment>
<evidence type="ECO:0000256" key="1">
    <source>
        <dbReference type="ARBA" id="ARBA00023122"/>
    </source>
</evidence>
<organism evidence="4 5">
    <name type="scientific">Rubellimicrobium thermophilum DSM 16684</name>
    <dbReference type="NCBI Taxonomy" id="1123069"/>
    <lineage>
        <taxon>Bacteria</taxon>
        <taxon>Pseudomonadati</taxon>
        <taxon>Pseudomonadota</taxon>
        <taxon>Alphaproteobacteria</taxon>
        <taxon>Rhodobacterales</taxon>
        <taxon>Roseobacteraceae</taxon>
        <taxon>Rubellimicrobium</taxon>
    </lineage>
</organism>
<evidence type="ECO:0000313" key="5">
    <source>
        <dbReference type="Proteomes" id="UP000015346"/>
    </source>
</evidence>
<dbReference type="EMBL" id="AOLV01000033">
    <property type="protein sequence ID" value="EPX83146.1"/>
    <property type="molecule type" value="Genomic_DNA"/>
</dbReference>
<dbReference type="InterPro" id="IPR051257">
    <property type="entry name" value="Diverse_CBS-Domain"/>
</dbReference>
<reference evidence="4 5" key="1">
    <citation type="journal article" date="2013" name="Stand. Genomic Sci.">
        <title>Genome sequence of the reddish-pigmented Rubellimicrobium thermophilum type strain (DSM 16684(T)), a member of the Roseobacter clade.</title>
        <authorList>
            <person name="Fiebig A."/>
            <person name="Riedel T."/>
            <person name="Gronow S."/>
            <person name="Petersen J."/>
            <person name="Klenk H.P."/>
            <person name="Goker M."/>
        </authorList>
    </citation>
    <scope>NUCLEOTIDE SEQUENCE [LARGE SCALE GENOMIC DNA]</scope>
    <source>
        <strain evidence="4 5">DSM 16684</strain>
    </source>
</reference>
<protein>
    <submittedName>
        <fullName evidence="4">Putative signal-transduction protein</fullName>
    </submittedName>
</protein>
<dbReference type="SMART" id="SM00116">
    <property type="entry name" value="CBS"/>
    <property type="match status" value="1"/>
</dbReference>
<gene>
    <name evidence="4" type="ORF">ruthe_02763</name>
</gene>
<dbReference type="Proteomes" id="UP000015346">
    <property type="component" value="Unassembled WGS sequence"/>
</dbReference>
<keyword evidence="5" id="KW-1185">Reference proteome</keyword>
<evidence type="ECO:0000313" key="4">
    <source>
        <dbReference type="EMBL" id="EPX83146.1"/>
    </source>
</evidence>
<dbReference type="Pfam" id="PF00571">
    <property type="entry name" value="CBS"/>
    <property type="match status" value="1"/>
</dbReference>